<gene>
    <name evidence="1" type="ORF">HUW48_13795</name>
</gene>
<organism evidence="1 2">
    <name type="scientific">Adhaeribacter radiodurans</name>
    <dbReference type="NCBI Taxonomy" id="2745197"/>
    <lineage>
        <taxon>Bacteria</taxon>
        <taxon>Pseudomonadati</taxon>
        <taxon>Bacteroidota</taxon>
        <taxon>Cytophagia</taxon>
        <taxon>Cytophagales</taxon>
        <taxon>Hymenobacteraceae</taxon>
        <taxon>Adhaeribacter</taxon>
    </lineage>
</organism>
<reference evidence="1 2" key="2">
    <citation type="submission" date="2020-08" db="EMBL/GenBank/DDBJ databases">
        <title>Adhaeribacter dokdonensis sp. nov., isolated from the rhizosphere of Elymus tsukushiensis, a plant native to the Dokdo Islands, Republic of Korea.</title>
        <authorList>
            <person name="Ghim S.Y."/>
        </authorList>
    </citation>
    <scope>NUCLEOTIDE SEQUENCE [LARGE SCALE GENOMIC DNA]</scope>
    <source>
        <strain evidence="1 2">KUDC8001</strain>
    </source>
</reference>
<sequence>MKLKVTTLLFSLSLLLVTGCREFYEYLDTVEPKPVKNKEFASKLNRPVGLALDANQQLWVTEIGTGKDDGKLSVFDSNGKKHVVVVGFPSFIESASPDIVGLNHLLVKDNKVYILHTNGILYIADISNYKNGDKAVKASSLQRQNIGKFVLNYPFKEKPLVSNPYSLTVGPEDNLYITDASANAIIRRTPAGKLYVFTTFTDIKNPTPVGPPTLDVVPTGIGFNEQRFYVTTLTGFPFPKGEARIYSVDLKGKYTLYQEGFTTLTDMTFDPAYNPVVVEHAQFGQQGFTPNTGRIVVAADNGQASFGSAINQPTAIVRSGPLTYYVNSITDGKIFKVTNE</sequence>
<dbReference type="Proteomes" id="UP000514509">
    <property type="component" value="Chromosome"/>
</dbReference>
<protein>
    <submittedName>
        <fullName evidence="1">ScyD/ScyE family protein</fullName>
    </submittedName>
</protein>
<dbReference type="EMBL" id="CP055153">
    <property type="protein sequence ID" value="QMU29046.1"/>
    <property type="molecule type" value="Genomic_DNA"/>
</dbReference>
<name>A0A7L7L8A0_9BACT</name>
<dbReference type="KEGG" id="add:HUW48_13795"/>
<evidence type="ECO:0000313" key="2">
    <source>
        <dbReference type="Proteomes" id="UP000514509"/>
    </source>
</evidence>
<evidence type="ECO:0000313" key="1">
    <source>
        <dbReference type="EMBL" id="QMU29046.1"/>
    </source>
</evidence>
<dbReference type="AlphaFoldDB" id="A0A7L7L8A0"/>
<reference evidence="1 2" key="1">
    <citation type="submission" date="2020-06" db="EMBL/GenBank/DDBJ databases">
        <authorList>
            <person name="Hwang Y.J."/>
        </authorList>
    </citation>
    <scope>NUCLEOTIDE SEQUENCE [LARGE SCALE GENOMIC DNA]</scope>
    <source>
        <strain evidence="1 2">KUDC8001</strain>
    </source>
</reference>
<keyword evidence="2" id="KW-1185">Reference proteome</keyword>
<dbReference type="PROSITE" id="PS51257">
    <property type="entry name" value="PROKAR_LIPOPROTEIN"/>
    <property type="match status" value="1"/>
</dbReference>
<dbReference type="InterPro" id="IPR048031">
    <property type="entry name" value="ScyD/ScyE-like"/>
</dbReference>
<dbReference type="Gene3D" id="2.120.10.30">
    <property type="entry name" value="TolB, C-terminal domain"/>
    <property type="match status" value="1"/>
</dbReference>
<dbReference type="NCBIfam" id="NF033206">
    <property type="entry name" value="ScyE_fam"/>
    <property type="match status" value="1"/>
</dbReference>
<dbReference type="SUPFAM" id="SSF101898">
    <property type="entry name" value="NHL repeat"/>
    <property type="match status" value="1"/>
</dbReference>
<accession>A0A7L7L8A0</accession>
<dbReference type="InterPro" id="IPR011042">
    <property type="entry name" value="6-blade_b-propeller_TolB-like"/>
</dbReference>
<dbReference type="RefSeq" id="WP_182411505.1">
    <property type="nucleotide sequence ID" value="NZ_CP055153.1"/>
</dbReference>
<proteinExistence type="predicted"/>